<gene>
    <name evidence="1" type="primary">casA</name>
    <name evidence="1" type="ORF">C9I88_19605</name>
</gene>
<comment type="caution">
    <text evidence="1">The sequence shown here is derived from an EMBL/GenBank/DDBJ whole genome shotgun (WGS) entry which is preliminary data.</text>
</comment>
<dbReference type="NCBIfam" id="TIGR02547">
    <property type="entry name" value="casA_cse1"/>
    <property type="match status" value="1"/>
</dbReference>
<reference evidence="1 2" key="1">
    <citation type="submission" date="2018-01" db="EMBL/GenBank/DDBJ databases">
        <title>Whole genome sequencing of Histamine producing bacteria.</title>
        <authorList>
            <person name="Butler K."/>
        </authorList>
    </citation>
    <scope>NUCLEOTIDE SEQUENCE [LARGE SCALE GENOMIC DNA]</scope>
    <source>
        <strain evidence="1 2">NCIMB 13481</strain>
    </source>
</reference>
<name>A0A2T3M8G5_9GAMM</name>
<dbReference type="RefSeq" id="WP_107238113.1">
    <property type="nucleotide sequence ID" value="NZ_PYLW01000038.1"/>
</dbReference>
<dbReference type="InterPro" id="IPR013381">
    <property type="entry name" value="CRISPR-assoc_prot_Cse1"/>
</dbReference>
<dbReference type="AlphaFoldDB" id="A0A2T3M8G5"/>
<organism evidence="1 2">
    <name type="scientific">Photobacterium iliopiscarium</name>
    <dbReference type="NCBI Taxonomy" id="56192"/>
    <lineage>
        <taxon>Bacteria</taxon>
        <taxon>Pseudomonadati</taxon>
        <taxon>Pseudomonadota</taxon>
        <taxon>Gammaproteobacteria</taxon>
        <taxon>Vibrionales</taxon>
        <taxon>Vibrionaceae</taxon>
        <taxon>Photobacterium</taxon>
    </lineage>
</organism>
<proteinExistence type="predicted"/>
<sequence>MNLLYASWLPFRLRNGDQEWRSLMAITDPDIVDFALPRADFQGAAYQLVIGILQTAFAPEDEDQWHQYYAKPPTNDELKLAFNTIEHAFELTGDGPLFMQDHEPLSQQEMSPISGLLIDAPGENGIKNNTDFFVKRGIGEVMSPAMAALALFTLQINAPSGGSGHRVGLRGGGPLTTLVMPSDEQSSLWHKLWLNVINRDTWRCNVEPNFHDGSVFPWLAPTIESSKKGSEIYPSTEVIHPLHMYWAMPRRIRLVIDDEPTQCLISGEHCEQSVRHYRTKNYGNNYVGNWDQHPFTPYKWNPKKPHEDHLSQKGQPGGISYKNWDVLTLSSDGNGNGHVCARVVDHYNDVAKGKWHEQPQLWVFGYDMDNMKPRGWYSTMMPLFDVEPENHDDIIYATKELQELANNALYQTRSQIKAAWFDKPSDAKGDTSFIDLDFWQQTEATFYLTVSHIAHNINQQQSALTSEQAKHWRNTIQSVSTQLFDNYALDDLGNIRSMAKRMDARGKLMGWLYGSKNIKAFNNDHNLIVGKDTKHAK</sequence>
<protein>
    <submittedName>
        <fullName evidence="1">Type I-E CRISPR-associated protein Cse1/CasA</fullName>
    </submittedName>
</protein>
<dbReference type="Proteomes" id="UP000241954">
    <property type="component" value="Unassembled WGS sequence"/>
</dbReference>
<dbReference type="EMBL" id="PYLW01000038">
    <property type="protein sequence ID" value="PSV88687.1"/>
    <property type="molecule type" value="Genomic_DNA"/>
</dbReference>
<dbReference type="CDD" id="cd09729">
    <property type="entry name" value="Cse1_I-E"/>
    <property type="match status" value="1"/>
</dbReference>
<accession>A0A2T3M8G5</accession>
<evidence type="ECO:0000313" key="1">
    <source>
        <dbReference type="EMBL" id="PSV88687.1"/>
    </source>
</evidence>
<dbReference type="Pfam" id="PF09481">
    <property type="entry name" value="CRISPR_Cse1"/>
    <property type="match status" value="1"/>
</dbReference>
<evidence type="ECO:0000313" key="2">
    <source>
        <dbReference type="Proteomes" id="UP000241954"/>
    </source>
</evidence>